<keyword evidence="3" id="KW-0547">Nucleotide-binding</keyword>
<dbReference type="OrthoDB" id="87732at2157"/>
<evidence type="ECO:0000256" key="3">
    <source>
        <dbReference type="ARBA" id="ARBA00022741"/>
    </source>
</evidence>
<dbReference type="RefSeq" id="WP_124954264.1">
    <property type="nucleotide sequence ID" value="NZ_RRCH01000012.1"/>
</dbReference>
<evidence type="ECO:0000313" key="6">
    <source>
        <dbReference type="EMBL" id="RRJ31854.1"/>
    </source>
</evidence>
<protein>
    <submittedName>
        <fullName evidence="6">ABC transporter ATP-binding protein</fullName>
    </submittedName>
</protein>
<gene>
    <name evidence="6" type="ORF">EIK79_06205</name>
</gene>
<sequence>MAVLEIRNLTKRFGKTTAVHDLDLDINEGEVFGFLGQNGAGKSTTIDMLLDFIRPTDGTATISGHNPQHDPRTVRENIGILPDAYSLYDQLTGREHIEFAITMNESEEDPDAILARVGLATASDRPTGSYSKGMRQRLAFGMALIGDPSVLILDEPSTGLDPNGVEEMRTIIREEADNGTTVFFSSHILDQVEAICDRVGIIDDGKLIAVDTVAGLRNTVNTRSTLILSVDSVPPSRGISDLEGVTNVEYTDEAIEVSCTNPEVKSSVIARVEATGASVTDITIEQTSLAELFSKITTGGKIE</sequence>
<evidence type="ECO:0000313" key="7">
    <source>
        <dbReference type="Proteomes" id="UP000282322"/>
    </source>
</evidence>
<evidence type="ECO:0000256" key="2">
    <source>
        <dbReference type="ARBA" id="ARBA00022448"/>
    </source>
</evidence>
<proteinExistence type="inferred from homology"/>
<evidence type="ECO:0000256" key="1">
    <source>
        <dbReference type="ARBA" id="ARBA00005417"/>
    </source>
</evidence>
<dbReference type="PANTHER" id="PTHR43335:SF4">
    <property type="entry name" value="ABC TRANSPORTER, ATP-BINDING PROTEIN"/>
    <property type="match status" value="1"/>
</dbReference>
<accession>A0A3P3RET8</accession>
<dbReference type="GO" id="GO:0005524">
    <property type="term" value="F:ATP binding"/>
    <property type="evidence" value="ECO:0007669"/>
    <property type="project" value="UniProtKB-KW"/>
</dbReference>
<keyword evidence="2" id="KW-0813">Transport</keyword>
<dbReference type="PANTHER" id="PTHR43335">
    <property type="entry name" value="ABC TRANSPORTER, ATP-BINDING PROTEIN"/>
    <property type="match status" value="1"/>
</dbReference>
<dbReference type="InterPro" id="IPR003439">
    <property type="entry name" value="ABC_transporter-like_ATP-bd"/>
</dbReference>
<comment type="similarity">
    <text evidence="1">Belongs to the ABC transporter superfamily.</text>
</comment>
<dbReference type="Pfam" id="PF00005">
    <property type="entry name" value="ABC_tran"/>
    <property type="match status" value="1"/>
</dbReference>
<dbReference type="PROSITE" id="PS50893">
    <property type="entry name" value="ABC_TRANSPORTER_2"/>
    <property type="match status" value="1"/>
</dbReference>
<dbReference type="EMBL" id="RRCH01000012">
    <property type="protein sequence ID" value="RRJ31854.1"/>
    <property type="molecule type" value="Genomic_DNA"/>
</dbReference>
<name>A0A3P3RET8_9EURY</name>
<dbReference type="Gene3D" id="3.40.50.300">
    <property type="entry name" value="P-loop containing nucleotide triphosphate hydrolases"/>
    <property type="match status" value="1"/>
</dbReference>
<dbReference type="InterPro" id="IPR003593">
    <property type="entry name" value="AAA+_ATPase"/>
</dbReference>
<reference evidence="6 7" key="1">
    <citation type="submission" date="2018-11" db="EMBL/GenBank/DDBJ databases">
        <title>Taxonoimc description of Halomarina strain SPP-AMP-1.</title>
        <authorList>
            <person name="Pal Y."/>
            <person name="Srinivasana K."/>
            <person name="Verma A."/>
            <person name="Kumar P."/>
        </authorList>
    </citation>
    <scope>NUCLEOTIDE SEQUENCE [LARGE SCALE GENOMIC DNA]</scope>
    <source>
        <strain evidence="6 7">SPP-AMP-1</strain>
    </source>
</reference>
<dbReference type="AlphaFoldDB" id="A0A3P3RET8"/>
<dbReference type="InterPro" id="IPR027417">
    <property type="entry name" value="P-loop_NTPase"/>
</dbReference>
<dbReference type="InterPro" id="IPR017871">
    <property type="entry name" value="ABC_transporter-like_CS"/>
</dbReference>
<dbReference type="PROSITE" id="PS00211">
    <property type="entry name" value="ABC_TRANSPORTER_1"/>
    <property type="match status" value="1"/>
</dbReference>
<evidence type="ECO:0000259" key="5">
    <source>
        <dbReference type="PROSITE" id="PS50893"/>
    </source>
</evidence>
<dbReference type="CDD" id="cd03230">
    <property type="entry name" value="ABC_DR_subfamily_A"/>
    <property type="match status" value="1"/>
</dbReference>
<evidence type="ECO:0000256" key="4">
    <source>
        <dbReference type="ARBA" id="ARBA00022840"/>
    </source>
</evidence>
<organism evidence="6 7">
    <name type="scientific">Halocatena pleomorpha</name>
    <dbReference type="NCBI Taxonomy" id="1785090"/>
    <lineage>
        <taxon>Archaea</taxon>
        <taxon>Methanobacteriati</taxon>
        <taxon>Methanobacteriota</taxon>
        <taxon>Stenosarchaea group</taxon>
        <taxon>Halobacteria</taxon>
        <taxon>Halobacteriales</taxon>
        <taxon>Natronomonadaceae</taxon>
        <taxon>Halocatena</taxon>
    </lineage>
</organism>
<feature type="domain" description="ABC transporter" evidence="5">
    <location>
        <begin position="4"/>
        <end position="229"/>
    </location>
</feature>
<keyword evidence="4 6" id="KW-0067">ATP-binding</keyword>
<dbReference type="Proteomes" id="UP000282322">
    <property type="component" value="Unassembled WGS sequence"/>
</dbReference>
<dbReference type="SMART" id="SM00382">
    <property type="entry name" value="AAA"/>
    <property type="match status" value="1"/>
</dbReference>
<dbReference type="GO" id="GO:0016887">
    <property type="term" value="F:ATP hydrolysis activity"/>
    <property type="evidence" value="ECO:0007669"/>
    <property type="project" value="InterPro"/>
</dbReference>
<keyword evidence="7" id="KW-1185">Reference proteome</keyword>
<comment type="caution">
    <text evidence="6">The sequence shown here is derived from an EMBL/GenBank/DDBJ whole genome shotgun (WGS) entry which is preliminary data.</text>
</comment>
<dbReference type="SUPFAM" id="SSF52540">
    <property type="entry name" value="P-loop containing nucleoside triphosphate hydrolases"/>
    <property type="match status" value="1"/>
</dbReference>